<dbReference type="AlphaFoldDB" id="T1BG10"/>
<dbReference type="InterPro" id="IPR001959">
    <property type="entry name" value="Transposase"/>
</dbReference>
<feature type="domain" description="Probable transposase IS891/IS1136/IS1341" evidence="2">
    <location>
        <begin position="9"/>
        <end position="79"/>
    </location>
</feature>
<keyword evidence="3" id="KW-0489">Methyltransferase</keyword>
<evidence type="ECO:0000256" key="1">
    <source>
        <dbReference type="SAM" id="MobiDB-lite"/>
    </source>
</evidence>
<reference evidence="3" key="2">
    <citation type="journal article" date="2014" name="ISME J.">
        <title>Microbial stratification in low pH oxic and suboxic macroscopic growths along an acid mine drainage.</title>
        <authorList>
            <person name="Mendez-Garcia C."/>
            <person name="Mesa V."/>
            <person name="Sprenger R.R."/>
            <person name="Richter M."/>
            <person name="Diez M.S."/>
            <person name="Solano J."/>
            <person name="Bargiela R."/>
            <person name="Golyshina O.V."/>
            <person name="Manteca A."/>
            <person name="Ramos J.L."/>
            <person name="Gallego J.R."/>
            <person name="Llorente I."/>
            <person name="Martins Dos Santos V.A."/>
            <person name="Jensen O.N."/>
            <person name="Pelaez A.I."/>
            <person name="Sanchez J."/>
            <person name="Ferrer M."/>
        </authorList>
    </citation>
    <scope>NUCLEOTIDE SEQUENCE</scope>
</reference>
<dbReference type="Pfam" id="PF01385">
    <property type="entry name" value="OrfB_IS605"/>
    <property type="match status" value="1"/>
</dbReference>
<feature type="region of interest" description="Disordered" evidence="1">
    <location>
        <begin position="1"/>
        <end position="32"/>
    </location>
</feature>
<dbReference type="GO" id="GO:0008168">
    <property type="term" value="F:methyltransferase activity"/>
    <property type="evidence" value="ECO:0007669"/>
    <property type="project" value="UniProtKB-KW"/>
</dbReference>
<evidence type="ECO:0000259" key="2">
    <source>
        <dbReference type="Pfam" id="PF01385"/>
    </source>
</evidence>
<dbReference type="EMBL" id="AUZY01003746">
    <property type="protein sequence ID" value="EQD67533.1"/>
    <property type="molecule type" value="Genomic_DNA"/>
</dbReference>
<evidence type="ECO:0000313" key="3">
    <source>
        <dbReference type="EMBL" id="EQD67533.1"/>
    </source>
</evidence>
<name>T1BG10_9ZZZZ</name>
<dbReference type="GO" id="GO:0032259">
    <property type="term" value="P:methylation"/>
    <property type="evidence" value="ECO:0007669"/>
    <property type="project" value="UniProtKB-KW"/>
</dbReference>
<feature type="non-terminal residue" evidence="3">
    <location>
        <position position="200"/>
    </location>
</feature>
<protein>
    <submittedName>
        <fullName evidence="3">DNA (Cytosine-5-)-methyltransferase</fullName>
    </submittedName>
</protein>
<gene>
    <name evidence="3" type="ORF">B1B_05900</name>
</gene>
<accession>T1BG10</accession>
<sequence>MSKLLSDGQRQRKRRLQRKLARQTKGSNRRKRTKLAIAKLSAKESDRRKDWTEKTTTTLVRDYDIIAIEDLKVKNMTRSAKGTLQSPGKNVRAKSGLNRSILEQGWGLFRQRLTDKAANATEPVQVKSSTLHIRAYVAQSVDTRTRETARAKLSFGLSCNYTDNADVNAARNIISSAAGLAVSGRPGTSHANKHSDPVKR</sequence>
<feature type="region of interest" description="Disordered" evidence="1">
    <location>
        <begin position="181"/>
        <end position="200"/>
    </location>
</feature>
<organism evidence="3">
    <name type="scientific">mine drainage metagenome</name>
    <dbReference type="NCBI Taxonomy" id="410659"/>
    <lineage>
        <taxon>unclassified sequences</taxon>
        <taxon>metagenomes</taxon>
        <taxon>ecological metagenomes</taxon>
    </lineage>
</organism>
<keyword evidence="3" id="KW-0808">Transferase</keyword>
<reference evidence="3" key="1">
    <citation type="submission" date="2013-08" db="EMBL/GenBank/DDBJ databases">
        <authorList>
            <person name="Mendez C."/>
            <person name="Richter M."/>
            <person name="Ferrer M."/>
            <person name="Sanchez J."/>
        </authorList>
    </citation>
    <scope>NUCLEOTIDE SEQUENCE</scope>
</reference>
<comment type="caution">
    <text evidence="3">The sequence shown here is derived from an EMBL/GenBank/DDBJ whole genome shotgun (WGS) entry which is preliminary data.</text>
</comment>
<feature type="compositionally biased region" description="Basic residues" evidence="1">
    <location>
        <begin position="11"/>
        <end position="32"/>
    </location>
</feature>
<proteinExistence type="predicted"/>